<evidence type="ECO:0000313" key="1">
    <source>
        <dbReference type="EMBL" id="KAK5708115.1"/>
    </source>
</evidence>
<comment type="caution">
    <text evidence="1">The sequence shown here is derived from an EMBL/GenBank/DDBJ whole genome shotgun (WGS) entry which is preliminary data.</text>
</comment>
<dbReference type="Proteomes" id="UP001310594">
    <property type="component" value="Unassembled WGS sequence"/>
</dbReference>
<sequence length="223" mass="25017">MAPRYLESEYYTRNALLIYTDDEPRFYHDARLLYKALTQLGMSVYTGKLATDGKGQTSLADFPVWAKEHDGKGNQLVLAYCGHGGVKHGRLMIAGGNDLTSLQEYLRDHCEADALTILHTCYAGTALGVSRSNNLFRNERVVEALAICNGRTIGRGHDNTSRWLERLTRIMACIEPGDAMSVKQISSVLRRRRRVGKMDFLGNQGFYRRESGRGSMQMMNISG</sequence>
<dbReference type="EMBL" id="JAVRQU010000001">
    <property type="protein sequence ID" value="KAK5708115.1"/>
    <property type="molecule type" value="Genomic_DNA"/>
</dbReference>
<gene>
    <name evidence="1" type="ORF">LTR97_000655</name>
</gene>
<dbReference type="AlphaFoldDB" id="A0AAN7WJX8"/>
<proteinExistence type="predicted"/>
<reference evidence="1" key="1">
    <citation type="submission" date="2023-08" db="EMBL/GenBank/DDBJ databases">
        <title>Black Yeasts Isolated from many extreme environments.</title>
        <authorList>
            <person name="Coleine C."/>
            <person name="Stajich J.E."/>
            <person name="Selbmann L."/>
        </authorList>
    </citation>
    <scope>NUCLEOTIDE SEQUENCE</scope>
    <source>
        <strain evidence="1">CCFEE 5810</strain>
    </source>
</reference>
<accession>A0AAN7WJX8</accession>
<evidence type="ECO:0000313" key="2">
    <source>
        <dbReference type="Proteomes" id="UP001310594"/>
    </source>
</evidence>
<name>A0AAN7WJX8_9PEZI</name>
<protein>
    <submittedName>
        <fullName evidence="1">Uncharacterized protein</fullName>
    </submittedName>
</protein>
<organism evidence="1 2">
    <name type="scientific">Elasticomyces elasticus</name>
    <dbReference type="NCBI Taxonomy" id="574655"/>
    <lineage>
        <taxon>Eukaryota</taxon>
        <taxon>Fungi</taxon>
        <taxon>Dikarya</taxon>
        <taxon>Ascomycota</taxon>
        <taxon>Pezizomycotina</taxon>
        <taxon>Dothideomycetes</taxon>
        <taxon>Dothideomycetidae</taxon>
        <taxon>Mycosphaerellales</taxon>
        <taxon>Teratosphaeriaceae</taxon>
        <taxon>Elasticomyces</taxon>
    </lineage>
</organism>